<proteinExistence type="predicted"/>
<reference evidence="1" key="1">
    <citation type="submission" date="2021-06" db="EMBL/GenBank/DDBJ databases">
        <authorList>
            <person name="Kallberg Y."/>
            <person name="Tangrot J."/>
            <person name="Rosling A."/>
        </authorList>
    </citation>
    <scope>NUCLEOTIDE SEQUENCE</scope>
    <source>
        <strain evidence="1">CL356</strain>
    </source>
</reference>
<evidence type="ECO:0000313" key="1">
    <source>
        <dbReference type="EMBL" id="CAG8595800.1"/>
    </source>
</evidence>
<dbReference type="EMBL" id="CAJVPT010013434">
    <property type="protein sequence ID" value="CAG8595800.1"/>
    <property type="molecule type" value="Genomic_DNA"/>
</dbReference>
<gene>
    <name evidence="1" type="ORF">ACOLOM_LOCUS6496</name>
</gene>
<protein>
    <submittedName>
        <fullName evidence="1">10902_t:CDS:1</fullName>
    </submittedName>
</protein>
<comment type="caution">
    <text evidence="1">The sequence shown here is derived from an EMBL/GenBank/DDBJ whole genome shotgun (WGS) entry which is preliminary data.</text>
</comment>
<evidence type="ECO:0000313" key="2">
    <source>
        <dbReference type="Proteomes" id="UP000789525"/>
    </source>
</evidence>
<sequence>MFEEPSEKIDRDFLYLPLIRKERPNFQVLCSVLKKLEHIFLDKETKPVWESYSLDRFEESSPVNQKDAIEWLTKLVASPLDWIYDDFQKEEIMDRAAKSSGPIIREWCFPPPTGSHNSIVLKIRDSTLLDDNVGFKTWGAAYLLAKRFTSGESITREKLVSNSILEIGAGTGLVGLTCAKMGCSNVLLTDYHPHVLTNIDHNIKINQLSVAVSMEKLDWKEIASGNFENLPSYLLHQKFDIILGADIVYEIPHTDWIPEVIIKFMKTDGIFYLEIPLRTTHAKEVELFERNMIERGLILKKVQNQKGLDDFNGIQNYRYYEWVYRP</sequence>
<name>A0ACA9MM52_9GLOM</name>
<keyword evidence="2" id="KW-1185">Reference proteome</keyword>
<accession>A0ACA9MM52</accession>
<organism evidence="1 2">
    <name type="scientific">Acaulospora colombiana</name>
    <dbReference type="NCBI Taxonomy" id="27376"/>
    <lineage>
        <taxon>Eukaryota</taxon>
        <taxon>Fungi</taxon>
        <taxon>Fungi incertae sedis</taxon>
        <taxon>Mucoromycota</taxon>
        <taxon>Glomeromycotina</taxon>
        <taxon>Glomeromycetes</taxon>
        <taxon>Diversisporales</taxon>
        <taxon>Acaulosporaceae</taxon>
        <taxon>Acaulospora</taxon>
    </lineage>
</organism>
<dbReference type="Proteomes" id="UP000789525">
    <property type="component" value="Unassembled WGS sequence"/>
</dbReference>